<name>A0A0F7FR37_9ACTN</name>
<dbReference type="PANTHER" id="PTHR33990">
    <property type="entry name" value="PROTEIN YJDN-RELATED"/>
    <property type="match status" value="1"/>
</dbReference>
<dbReference type="PANTHER" id="PTHR33990:SF2">
    <property type="entry name" value="PHNB-LIKE DOMAIN-CONTAINING PROTEIN"/>
    <property type="match status" value="1"/>
</dbReference>
<dbReference type="Gene3D" id="3.10.180.10">
    <property type="entry name" value="2,3-Dihydroxybiphenyl 1,2-Dioxygenase, domain 1"/>
    <property type="match status" value="1"/>
</dbReference>
<dbReference type="EMBL" id="CP009922">
    <property type="protein sequence ID" value="AKG41925.1"/>
    <property type="molecule type" value="Genomic_DNA"/>
</dbReference>
<dbReference type="CDD" id="cd06588">
    <property type="entry name" value="PhnB_like"/>
    <property type="match status" value="1"/>
</dbReference>
<dbReference type="GO" id="GO:0008168">
    <property type="term" value="F:methyltransferase activity"/>
    <property type="evidence" value="ECO:0007669"/>
    <property type="project" value="UniProtKB-KW"/>
</dbReference>
<gene>
    <name evidence="2" type="ORF">SXIM_05410</name>
</gene>
<dbReference type="InterPro" id="IPR028973">
    <property type="entry name" value="PhnB-like"/>
</dbReference>
<evidence type="ECO:0000313" key="2">
    <source>
        <dbReference type="EMBL" id="AKG41925.1"/>
    </source>
</evidence>
<reference evidence="2" key="1">
    <citation type="submission" date="2019-08" db="EMBL/GenBank/DDBJ databases">
        <title>Complete genome sequence of a mangrove-derived Streptomyces xiamenensis.</title>
        <authorList>
            <person name="Xu J."/>
        </authorList>
    </citation>
    <scope>NUCLEOTIDE SEQUENCE</scope>
    <source>
        <strain evidence="2">318</strain>
    </source>
</reference>
<dbReference type="PIRSF" id="PIRSF021700">
    <property type="entry name" value="3_dmu_93_MTrfase"/>
    <property type="match status" value="1"/>
</dbReference>
<accession>A0A0F7FR37</accession>
<dbReference type="InterPro" id="IPR029068">
    <property type="entry name" value="Glyas_Bleomycin-R_OHBP_Dase"/>
</dbReference>
<dbReference type="Pfam" id="PF06983">
    <property type="entry name" value="3-dmu-9_3-mt"/>
    <property type="match status" value="1"/>
</dbReference>
<dbReference type="InterPro" id="IPR009725">
    <property type="entry name" value="3_dmu_93_MTrfase"/>
</dbReference>
<evidence type="ECO:0000313" key="3">
    <source>
        <dbReference type="Proteomes" id="UP000034034"/>
    </source>
</evidence>
<organism evidence="2 3">
    <name type="scientific">Streptomyces xiamenensis</name>
    <dbReference type="NCBI Taxonomy" id="408015"/>
    <lineage>
        <taxon>Bacteria</taxon>
        <taxon>Bacillati</taxon>
        <taxon>Actinomycetota</taxon>
        <taxon>Actinomycetes</taxon>
        <taxon>Kitasatosporales</taxon>
        <taxon>Streptomycetaceae</taxon>
        <taxon>Streptomyces</taxon>
    </lineage>
</organism>
<protein>
    <submittedName>
        <fullName evidence="2">UbiG, 3-demethylubiquinone-9 3-methyltransferase</fullName>
    </submittedName>
</protein>
<feature type="domain" description="PhnB-like" evidence="1">
    <location>
        <begin position="4"/>
        <end position="119"/>
    </location>
</feature>
<dbReference type="RefSeq" id="WP_030727616.1">
    <property type="nucleotide sequence ID" value="NZ_CBDRAA010000042.1"/>
</dbReference>
<dbReference type="SUPFAM" id="SSF54593">
    <property type="entry name" value="Glyoxalase/Bleomycin resistance protein/Dihydroxybiphenyl dioxygenase"/>
    <property type="match status" value="1"/>
</dbReference>
<dbReference type="STRING" id="408015.SXIM_05410"/>
<proteinExistence type="predicted"/>
<keyword evidence="3" id="KW-1185">Reference proteome</keyword>
<dbReference type="KEGG" id="sxi:SXIM_05410"/>
<dbReference type="AlphaFoldDB" id="A0A0F7FR37"/>
<evidence type="ECO:0000259" key="1">
    <source>
        <dbReference type="Pfam" id="PF06983"/>
    </source>
</evidence>
<dbReference type="PATRIC" id="fig|408015.6.peg.569"/>
<dbReference type="HOGENOM" id="CLU_046006_22_1_11"/>
<dbReference type="GO" id="GO:0032259">
    <property type="term" value="P:methylation"/>
    <property type="evidence" value="ECO:0007669"/>
    <property type="project" value="UniProtKB-KW"/>
</dbReference>
<dbReference type="Proteomes" id="UP000034034">
    <property type="component" value="Chromosome"/>
</dbReference>
<sequence>MAEQKITACLWFERDAEEAVQHYLAVFGGDARVVAEQRYTEAGPGEPGSMLTQTFELAGQRFMALNGGPHDTFNDAISLSVDCADQAEVDRLWAALSEGGEERDCGWVKDRYGVSWQIVPRDLPELIADPDPVKADRVMRAMFTMKKLDIQALRDAHAGA</sequence>